<keyword evidence="2" id="KW-1185">Reference proteome</keyword>
<comment type="caution">
    <text evidence="1">The sequence shown here is derived from an EMBL/GenBank/DDBJ whole genome shotgun (WGS) entry which is preliminary data.</text>
</comment>
<dbReference type="Proteomes" id="UP001054945">
    <property type="component" value="Unassembled WGS sequence"/>
</dbReference>
<evidence type="ECO:0000313" key="1">
    <source>
        <dbReference type="EMBL" id="GIY95594.1"/>
    </source>
</evidence>
<protein>
    <submittedName>
        <fullName evidence="1">Uncharacterized protein</fullName>
    </submittedName>
</protein>
<gene>
    <name evidence="1" type="primary">AVEN_189861_1</name>
    <name evidence="1" type="ORF">CEXT_464981</name>
</gene>
<dbReference type="EMBL" id="BPLR01000553">
    <property type="protein sequence ID" value="GIY95594.1"/>
    <property type="molecule type" value="Genomic_DNA"/>
</dbReference>
<dbReference type="AlphaFoldDB" id="A0AAV4XNF0"/>
<evidence type="ECO:0000313" key="2">
    <source>
        <dbReference type="Proteomes" id="UP001054945"/>
    </source>
</evidence>
<sequence length="266" mass="30745">MSEATDSKREWFSSYVDQSVTFSSWRKVEKICQILKQNVEKKLMDPVNRQILFQILGADFVNKYFSSYTNSPAVLDGSKCDPKLQSDISAFSQDLQNVVKSDLQEELSEAKLKKKPKADMHEKYLTGVLASEPHVIENFLPKMSNQLIVLSENLRQLIWPICSFVKEKSKLKKNSEKVQNIFAQLYKKLLNSKDLNEDLKNIVPIINKVYNETKCMEPLKSEENIKACAILLKICDMHGRKFQSDFVYFAIVVQQTFAKDKQKLMI</sequence>
<accession>A0AAV4XNF0</accession>
<organism evidence="1 2">
    <name type="scientific">Caerostris extrusa</name>
    <name type="common">Bark spider</name>
    <name type="synonym">Caerostris bankana</name>
    <dbReference type="NCBI Taxonomy" id="172846"/>
    <lineage>
        <taxon>Eukaryota</taxon>
        <taxon>Metazoa</taxon>
        <taxon>Ecdysozoa</taxon>
        <taxon>Arthropoda</taxon>
        <taxon>Chelicerata</taxon>
        <taxon>Arachnida</taxon>
        <taxon>Araneae</taxon>
        <taxon>Araneomorphae</taxon>
        <taxon>Entelegynae</taxon>
        <taxon>Araneoidea</taxon>
        <taxon>Araneidae</taxon>
        <taxon>Caerostris</taxon>
    </lineage>
</organism>
<reference evidence="1 2" key="1">
    <citation type="submission" date="2021-06" db="EMBL/GenBank/DDBJ databases">
        <title>Caerostris extrusa draft genome.</title>
        <authorList>
            <person name="Kono N."/>
            <person name="Arakawa K."/>
        </authorList>
    </citation>
    <scope>NUCLEOTIDE SEQUENCE [LARGE SCALE GENOMIC DNA]</scope>
</reference>
<name>A0AAV4XNF0_CAEEX</name>
<proteinExistence type="predicted"/>